<dbReference type="Proteomes" id="UP000254263">
    <property type="component" value="Unassembled WGS sequence"/>
</dbReference>
<evidence type="ECO:0000313" key="3">
    <source>
        <dbReference type="Proteomes" id="UP000254263"/>
    </source>
</evidence>
<dbReference type="Gene3D" id="3.30.70.100">
    <property type="match status" value="1"/>
</dbReference>
<dbReference type="EMBL" id="UGTI01000001">
    <property type="protein sequence ID" value="SUB76939.1"/>
    <property type="molecule type" value="Genomic_DNA"/>
</dbReference>
<proteinExistence type="predicted"/>
<dbReference type="InterPro" id="IPR011008">
    <property type="entry name" value="Dimeric_a/b-barrel"/>
</dbReference>
<feature type="domain" description="Stress-response A/B barrel" evidence="1">
    <location>
        <begin position="18"/>
        <end position="113"/>
    </location>
</feature>
<reference evidence="2 3" key="1">
    <citation type="submission" date="2018-06" db="EMBL/GenBank/DDBJ databases">
        <authorList>
            <consortium name="Pathogen Informatics"/>
            <person name="Doyle S."/>
        </authorList>
    </citation>
    <scope>NUCLEOTIDE SEQUENCE [LARGE SCALE GENOMIC DNA]</scope>
    <source>
        <strain evidence="2 3">NCTC13100</strain>
    </source>
</reference>
<protein>
    <submittedName>
        <fullName evidence="2">Stress responsive A/B Barrel Domain</fullName>
    </submittedName>
</protein>
<dbReference type="AlphaFoldDB" id="A0A379DF20"/>
<dbReference type="SMART" id="SM00886">
    <property type="entry name" value="Dabb"/>
    <property type="match status" value="1"/>
</dbReference>
<gene>
    <name evidence="2" type="ORF">NCTC13100_00052</name>
</gene>
<evidence type="ECO:0000259" key="1">
    <source>
        <dbReference type="PROSITE" id="PS51502"/>
    </source>
</evidence>
<dbReference type="InterPro" id="IPR013097">
    <property type="entry name" value="Dabb"/>
</dbReference>
<name>A0A379DF20_9PORP</name>
<dbReference type="Pfam" id="PF07876">
    <property type="entry name" value="Dabb"/>
    <property type="match status" value="1"/>
</dbReference>
<dbReference type="PROSITE" id="PS51502">
    <property type="entry name" value="S_R_A_B_BARREL"/>
    <property type="match status" value="1"/>
</dbReference>
<accession>A0A379DF20</accession>
<dbReference type="PANTHER" id="PTHR37832:SF1">
    <property type="entry name" value="STRESS-RESPONSE A_B BARREL DOMAIN-CONTAINING PROTEIN"/>
    <property type="match status" value="1"/>
</dbReference>
<evidence type="ECO:0000313" key="2">
    <source>
        <dbReference type="EMBL" id="SUB76939.1"/>
    </source>
</evidence>
<dbReference type="PANTHER" id="PTHR37832">
    <property type="entry name" value="BLL2683 PROTEIN"/>
    <property type="match status" value="1"/>
</dbReference>
<sequence>MMRQSIHYNQDYKLNVMIKHIVLFGLDDTMPGNKKAHLTEIKKRLEALTQEIDALKGMQVKFNVNPAENYDFMLIADVEDMDALGVYAGHPSHVSIVKELIAPYKVSRACVDYEY</sequence>
<organism evidence="2 3">
    <name type="scientific">Porphyromonas macacae</name>
    <dbReference type="NCBI Taxonomy" id="28115"/>
    <lineage>
        <taxon>Bacteria</taxon>
        <taxon>Pseudomonadati</taxon>
        <taxon>Bacteroidota</taxon>
        <taxon>Bacteroidia</taxon>
        <taxon>Bacteroidales</taxon>
        <taxon>Porphyromonadaceae</taxon>
        <taxon>Porphyromonas</taxon>
    </lineage>
</organism>
<dbReference type="SUPFAM" id="SSF54909">
    <property type="entry name" value="Dimeric alpha+beta barrel"/>
    <property type="match status" value="1"/>
</dbReference>